<evidence type="ECO:0000313" key="6">
    <source>
        <dbReference type="EMBL" id="OGE81331.1"/>
    </source>
</evidence>
<feature type="transmembrane region" description="Helical" evidence="4">
    <location>
        <begin position="226"/>
        <end position="246"/>
    </location>
</feature>
<evidence type="ECO:0000256" key="1">
    <source>
        <dbReference type="ARBA" id="ARBA00022692"/>
    </source>
</evidence>
<reference evidence="6 7" key="1">
    <citation type="journal article" date="2016" name="Nat. Commun.">
        <title>Thousands of microbial genomes shed light on interconnected biogeochemical processes in an aquifer system.</title>
        <authorList>
            <person name="Anantharaman K."/>
            <person name="Brown C.T."/>
            <person name="Hug L.A."/>
            <person name="Sharon I."/>
            <person name="Castelle C.J."/>
            <person name="Probst A.J."/>
            <person name="Thomas B.C."/>
            <person name="Singh A."/>
            <person name="Wilkins M.J."/>
            <person name="Karaoz U."/>
            <person name="Brodie E.L."/>
            <person name="Williams K.H."/>
            <person name="Hubbard S.S."/>
            <person name="Banfield J.F."/>
        </authorList>
    </citation>
    <scope>NUCLEOTIDE SEQUENCE [LARGE SCALE GENOMIC DNA]</scope>
</reference>
<feature type="transmembrane region" description="Helical" evidence="4">
    <location>
        <begin position="47"/>
        <end position="66"/>
    </location>
</feature>
<feature type="transmembrane region" description="Helical" evidence="4">
    <location>
        <begin position="258"/>
        <end position="284"/>
    </location>
</feature>
<dbReference type="SUPFAM" id="SSF103473">
    <property type="entry name" value="MFS general substrate transporter"/>
    <property type="match status" value="1"/>
</dbReference>
<dbReference type="EMBL" id="MFEI01000008">
    <property type="protein sequence ID" value="OGE81331.1"/>
    <property type="molecule type" value="Genomic_DNA"/>
</dbReference>
<dbReference type="Pfam" id="PF07690">
    <property type="entry name" value="MFS_1"/>
    <property type="match status" value="1"/>
</dbReference>
<organism evidence="6 7">
    <name type="scientific">Candidatus Doudnabacteria bacterium RIFCSPHIGHO2_01_FULL_43_23</name>
    <dbReference type="NCBI Taxonomy" id="1817822"/>
    <lineage>
        <taxon>Bacteria</taxon>
        <taxon>Candidatus Doudnaibacteriota</taxon>
    </lineage>
</organism>
<dbReference type="InterPro" id="IPR053160">
    <property type="entry name" value="MFS_DHA3_Transporter"/>
</dbReference>
<sequence length="413" mass="44254">MLPSVKNVKLTYYTLTLFQTLAASLIWGINTLFLLDAGLSNAQAFTANAFFTIGQVLFEIPTGVIADIRGRRLSYILGAATLLITTLAYFWLWQIHGPFWAWALVSVLLGLGFTFFSGATEAWLVDALNFNKFTGSLESVFAKGQVINGGAMLIGSVGGGLIAQATNLGVPYIVRAAILGITLIIALIMMRDWGFTPQVGKSSLTQAKAILSASLQVGIRNRPVRWIMLGAPFTAGVGFYVFYAMQPHLLQLYGNPKAYGIAGLAAAIVACAQIAGGLTVNYLIRFFRKRTTILISATALSTLSIFVLGFVTNFPTALVLIVVWALLFSMVVPVRQAYLNGLIESGQRATVLSFDSLIGSTGGVVAQPILGRTADVFGYAQSYLVSAIIQSGAIPFLIAARKQKARSDEIAKS</sequence>
<comment type="caution">
    <text evidence="6">The sequence shown here is derived from an EMBL/GenBank/DDBJ whole genome shotgun (WGS) entry which is preliminary data.</text>
</comment>
<feature type="transmembrane region" description="Helical" evidence="4">
    <location>
        <begin position="146"/>
        <end position="166"/>
    </location>
</feature>
<proteinExistence type="predicted"/>
<keyword evidence="3 4" id="KW-0472">Membrane</keyword>
<feature type="transmembrane region" description="Helical" evidence="4">
    <location>
        <begin position="376"/>
        <end position="398"/>
    </location>
</feature>
<dbReference type="PROSITE" id="PS50850">
    <property type="entry name" value="MFS"/>
    <property type="match status" value="1"/>
</dbReference>
<evidence type="ECO:0000256" key="2">
    <source>
        <dbReference type="ARBA" id="ARBA00022989"/>
    </source>
</evidence>
<feature type="transmembrane region" description="Helical" evidence="4">
    <location>
        <begin position="12"/>
        <end position="35"/>
    </location>
</feature>
<keyword evidence="1 4" id="KW-0812">Transmembrane</keyword>
<dbReference type="PANTHER" id="PTHR23530:SF1">
    <property type="entry name" value="PERMEASE, MAJOR FACILITATOR SUPERFAMILY-RELATED"/>
    <property type="match status" value="1"/>
</dbReference>
<feature type="transmembrane region" description="Helical" evidence="4">
    <location>
        <begin position="73"/>
        <end position="93"/>
    </location>
</feature>
<accession>A0A1F5NUI8</accession>
<feature type="domain" description="Major facilitator superfamily (MFS) profile" evidence="5">
    <location>
        <begin position="1"/>
        <end position="404"/>
    </location>
</feature>
<evidence type="ECO:0000256" key="4">
    <source>
        <dbReference type="SAM" id="Phobius"/>
    </source>
</evidence>
<protein>
    <submittedName>
        <fullName evidence="6">MFS transporter</fullName>
    </submittedName>
</protein>
<feature type="transmembrane region" description="Helical" evidence="4">
    <location>
        <begin position="99"/>
        <end position="125"/>
    </location>
</feature>
<evidence type="ECO:0000313" key="7">
    <source>
        <dbReference type="Proteomes" id="UP000177912"/>
    </source>
</evidence>
<dbReference type="PANTHER" id="PTHR23530">
    <property type="entry name" value="TRANSPORT PROTEIN-RELATED"/>
    <property type="match status" value="1"/>
</dbReference>
<dbReference type="STRING" id="1817822.A2826_02115"/>
<evidence type="ECO:0000256" key="3">
    <source>
        <dbReference type="ARBA" id="ARBA00023136"/>
    </source>
</evidence>
<feature type="transmembrane region" description="Helical" evidence="4">
    <location>
        <begin position="172"/>
        <end position="190"/>
    </location>
</feature>
<keyword evidence="2 4" id="KW-1133">Transmembrane helix</keyword>
<dbReference type="InterPro" id="IPR011701">
    <property type="entry name" value="MFS"/>
</dbReference>
<dbReference type="InterPro" id="IPR020846">
    <property type="entry name" value="MFS_dom"/>
</dbReference>
<dbReference type="Proteomes" id="UP000177912">
    <property type="component" value="Unassembled WGS sequence"/>
</dbReference>
<dbReference type="Gene3D" id="1.20.1250.20">
    <property type="entry name" value="MFS general substrate transporter like domains"/>
    <property type="match status" value="1"/>
</dbReference>
<dbReference type="InterPro" id="IPR036259">
    <property type="entry name" value="MFS_trans_sf"/>
</dbReference>
<name>A0A1F5NUI8_9BACT</name>
<gene>
    <name evidence="6" type="ORF">A2826_02115</name>
</gene>
<dbReference type="GO" id="GO:0022857">
    <property type="term" value="F:transmembrane transporter activity"/>
    <property type="evidence" value="ECO:0007669"/>
    <property type="project" value="InterPro"/>
</dbReference>
<evidence type="ECO:0000259" key="5">
    <source>
        <dbReference type="PROSITE" id="PS50850"/>
    </source>
</evidence>
<dbReference type="AlphaFoldDB" id="A0A1F5NUI8"/>